<gene>
    <name evidence="1" type="ORF">PACLA_8A060886</name>
</gene>
<evidence type="ECO:0000313" key="1">
    <source>
        <dbReference type="EMBL" id="CAB3991494.1"/>
    </source>
</evidence>
<proteinExistence type="predicted"/>
<dbReference type="OrthoDB" id="74813at2759"/>
<protein>
    <submittedName>
        <fullName evidence="1">Uncharacterized protein</fullName>
    </submittedName>
</protein>
<dbReference type="AlphaFoldDB" id="A0A7D9HVK0"/>
<name>A0A7D9HVK0_PARCT</name>
<sequence>MSKYKEGKVLSFDSHSKQLILKVTKESLERVKGDGRVSSKFEIFENNGNEGQAITTEEISDEVEMQWTSMIEPRLVVV</sequence>
<accession>A0A7D9HVK0</accession>
<reference evidence="1" key="1">
    <citation type="submission" date="2020-04" db="EMBL/GenBank/DDBJ databases">
        <authorList>
            <person name="Alioto T."/>
            <person name="Alioto T."/>
            <person name="Gomez Garrido J."/>
        </authorList>
    </citation>
    <scope>NUCLEOTIDE SEQUENCE</scope>
    <source>
        <strain evidence="1">A484AB</strain>
    </source>
</reference>
<dbReference type="EMBL" id="CACRXK020001861">
    <property type="protein sequence ID" value="CAB3991494.1"/>
    <property type="molecule type" value="Genomic_DNA"/>
</dbReference>
<organism evidence="1 2">
    <name type="scientific">Paramuricea clavata</name>
    <name type="common">Red gorgonian</name>
    <name type="synonym">Violescent sea-whip</name>
    <dbReference type="NCBI Taxonomy" id="317549"/>
    <lineage>
        <taxon>Eukaryota</taxon>
        <taxon>Metazoa</taxon>
        <taxon>Cnidaria</taxon>
        <taxon>Anthozoa</taxon>
        <taxon>Octocorallia</taxon>
        <taxon>Malacalcyonacea</taxon>
        <taxon>Plexauridae</taxon>
        <taxon>Paramuricea</taxon>
    </lineage>
</organism>
<keyword evidence="2" id="KW-1185">Reference proteome</keyword>
<evidence type="ECO:0000313" key="2">
    <source>
        <dbReference type="Proteomes" id="UP001152795"/>
    </source>
</evidence>
<dbReference type="Proteomes" id="UP001152795">
    <property type="component" value="Unassembled WGS sequence"/>
</dbReference>
<comment type="caution">
    <text evidence="1">The sequence shown here is derived from an EMBL/GenBank/DDBJ whole genome shotgun (WGS) entry which is preliminary data.</text>
</comment>